<keyword evidence="2" id="KW-0378">Hydrolase</keyword>
<dbReference type="EMBL" id="CP013862">
    <property type="protein sequence ID" value="ALX50703.1"/>
    <property type="molecule type" value="Genomic_DNA"/>
</dbReference>
<dbReference type="AlphaFoldDB" id="A0A0U3WLB9"/>
<feature type="domain" description="Carboxyltransferase" evidence="4">
    <location>
        <begin position="28"/>
        <end position="304"/>
    </location>
</feature>
<organism evidence="5 6">
    <name type="scientific">Lentibacillus amyloliquefaciens</name>
    <dbReference type="NCBI Taxonomy" id="1472767"/>
    <lineage>
        <taxon>Bacteria</taxon>
        <taxon>Bacillati</taxon>
        <taxon>Bacillota</taxon>
        <taxon>Bacilli</taxon>
        <taxon>Bacillales</taxon>
        <taxon>Bacillaceae</taxon>
        <taxon>Lentibacillus</taxon>
    </lineage>
</organism>
<dbReference type="InterPro" id="IPR052708">
    <property type="entry name" value="PxpC"/>
</dbReference>
<dbReference type="KEGG" id="lao:AOX59_18140"/>
<dbReference type="InterPro" id="IPR029000">
    <property type="entry name" value="Cyclophilin-like_dom_sf"/>
</dbReference>
<dbReference type="Proteomes" id="UP000050331">
    <property type="component" value="Chromosome"/>
</dbReference>
<dbReference type="Pfam" id="PF02626">
    <property type="entry name" value="CT_A_B"/>
    <property type="match status" value="1"/>
</dbReference>
<keyword evidence="3" id="KW-0067">ATP-binding</keyword>
<accession>A0A0U3WLB9</accession>
<dbReference type="PANTHER" id="PTHR43309:SF5">
    <property type="entry name" value="5-OXOPROLINASE SUBUNIT C"/>
    <property type="match status" value="1"/>
</dbReference>
<dbReference type="SUPFAM" id="SSF50891">
    <property type="entry name" value="Cyclophilin-like"/>
    <property type="match status" value="1"/>
</dbReference>
<keyword evidence="6" id="KW-1185">Reference proteome</keyword>
<dbReference type="InterPro" id="IPR003778">
    <property type="entry name" value="CT_A_B"/>
</dbReference>
<dbReference type="OrthoDB" id="9782422at2"/>
<evidence type="ECO:0000256" key="2">
    <source>
        <dbReference type="ARBA" id="ARBA00022801"/>
    </source>
</evidence>
<dbReference type="PANTHER" id="PTHR43309">
    <property type="entry name" value="5-OXOPROLINASE SUBUNIT C"/>
    <property type="match status" value="1"/>
</dbReference>
<sequence length="315" mass="34387">MQKQTIFQVHKPGVLTTFQDLGRYGFQQYGVPVSGAMDHFALQMANILVGNDRDTVCLEVTLVGPVLDVSSPEPITVAITGAALGPNLNGNPAPMWQSFKMKRGDRLTFGKHQEGVRAYIAVAGGFDAPAFFQSQSTDVKSGFGQQLQRDQSINGFPVKSPSGIGLSPMAIPAYPSAINVSIVEGPHIDHFSKQELDRFYSTAHTVDANSNRMGYRLNSEPMIHKQSVDIWSDAIPFGGIQIPGNGQPIILMAERQTTGGYPRIGTVISTDLPKLAQLVPNGEIRFSPISVEAAQERAVQMETFLFKMDTFIRNY</sequence>
<evidence type="ECO:0000256" key="3">
    <source>
        <dbReference type="ARBA" id="ARBA00022840"/>
    </source>
</evidence>
<dbReference type="NCBIfam" id="TIGR00724">
    <property type="entry name" value="urea_amlyse_rel"/>
    <property type="match status" value="1"/>
</dbReference>
<dbReference type="GO" id="GO:0016787">
    <property type="term" value="F:hydrolase activity"/>
    <property type="evidence" value="ECO:0007669"/>
    <property type="project" value="UniProtKB-KW"/>
</dbReference>
<dbReference type="SMART" id="SM00797">
    <property type="entry name" value="AHS2"/>
    <property type="match status" value="1"/>
</dbReference>
<evidence type="ECO:0000313" key="6">
    <source>
        <dbReference type="Proteomes" id="UP000050331"/>
    </source>
</evidence>
<evidence type="ECO:0000313" key="5">
    <source>
        <dbReference type="EMBL" id="ALX50703.1"/>
    </source>
</evidence>
<reference evidence="5 6" key="1">
    <citation type="submission" date="2016-01" db="EMBL/GenBank/DDBJ databases">
        <title>Complete genome sequence of strain Lentibacillus amyloliquefaciens LAM0015T isolated from saline sediment.</title>
        <authorList>
            <person name="Wang J.-L."/>
            <person name="He M.-X."/>
        </authorList>
    </citation>
    <scope>NUCLEOTIDE SEQUENCE [LARGE SCALE GENOMIC DNA]</scope>
    <source>
        <strain evidence="5 6">LAM0015</strain>
    </source>
</reference>
<dbReference type="GO" id="GO:0005524">
    <property type="term" value="F:ATP binding"/>
    <property type="evidence" value="ECO:0007669"/>
    <property type="project" value="UniProtKB-KW"/>
</dbReference>
<evidence type="ECO:0000259" key="4">
    <source>
        <dbReference type="SMART" id="SM00797"/>
    </source>
</evidence>
<dbReference type="STRING" id="1472767.AOX59_18140"/>
<protein>
    <recommendedName>
        <fullName evidence="4">Carboxyltransferase domain-containing protein</fullName>
    </recommendedName>
</protein>
<dbReference type="Gene3D" id="2.40.100.10">
    <property type="entry name" value="Cyclophilin-like"/>
    <property type="match status" value="1"/>
</dbReference>
<gene>
    <name evidence="5" type="ORF">AOX59_18140</name>
</gene>
<keyword evidence="1" id="KW-0547">Nucleotide-binding</keyword>
<name>A0A0U3WLB9_9BACI</name>
<evidence type="ECO:0000256" key="1">
    <source>
        <dbReference type="ARBA" id="ARBA00022741"/>
    </source>
</evidence>
<proteinExistence type="predicted"/>